<evidence type="ECO:0000256" key="1">
    <source>
        <dbReference type="ARBA" id="ARBA00001936"/>
    </source>
</evidence>
<dbReference type="PANTHER" id="PTHR12992">
    <property type="entry name" value="NUDIX HYDROLASE"/>
    <property type="match status" value="1"/>
</dbReference>
<dbReference type="GO" id="GO:0046872">
    <property type="term" value="F:metal ion binding"/>
    <property type="evidence" value="ECO:0007669"/>
    <property type="project" value="UniProtKB-KW"/>
</dbReference>
<dbReference type="PANTHER" id="PTHR12992:SF11">
    <property type="entry name" value="MITOCHONDRIAL COENZYME A DIPHOSPHATASE NUDT8"/>
    <property type="match status" value="1"/>
</dbReference>
<dbReference type="InterPro" id="IPR045121">
    <property type="entry name" value="CoAse"/>
</dbReference>
<dbReference type="CDD" id="cd03426">
    <property type="entry name" value="NUDIX_CoAse_Nudt7"/>
    <property type="match status" value="1"/>
</dbReference>
<evidence type="ECO:0000256" key="4">
    <source>
        <dbReference type="ARBA" id="ARBA00022801"/>
    </source>
</evidence>
<keyword evidence="4" id="KW-0378">Hydrolase</keyword>
<evidence type="ECO:0000256" key="3">
    <source>
        <dbReference type="ARBA" id="ARBA00022723"/>
    </source>
</evidence>
<dbReference type="Pfam" id="PF00293">
    <property type="entry name" value="NUDIX"/>
    <property type="match status" value="1"/>
</dbReference>
<keyword evidence="5" id="KW-0460">Magnesium</keyword>
<organism evidence="8 9">
    <name type="scientific">Calidifontibacillus erzurumensis</name>
    <dbReference type="NCBI Taxonomy" id="2741433"/>
    <lineage>
        <taxon>Bacteria</taxon>
        <taxon>Bacillati</taxon>
        <taxon>Bacillota</taxon>
        <taxon>Bacilli</taxon>
        <taxon>Bacillales</taxon>
        <taxon>Bacillaceae</taxon>
        <taxon>Calidifontibacillus/Schinkia group</taxon>
        <taxon>Calidifontibacillus</taxon>
    </lineage>
</organism>
<keyword evidence="9" id="KW-1185">Reference proteome</keyword>
<proteinExistence type="predicted"/>
<reference evidence="8" key="1">
    <citation type="submission" date="2020-06" db="EMBL/GenBank/DDBJ databases">
        <title>A novel thermopfilic bacterium from Erzurum, Turkey.</title>
        <authorList>
            <person name="Adiguzel A."/>
            <person name="Ay H."/>
            <person name="Baltaci M.O."/>
        </authorList>
    </citation>
    <scope>NUCLEOTIDE SEQUENCE</scope>
    <source>
        <strain evidence="8">P2</strain>
    </source>
</reference>
<evidence type="ECO:0000259" key="7">
    <source>
        <dbReference type="PROSITE" id="PS51462"/>
    </source>
</evidence>
<dbReference type="Gene3D" id="3.90.79.10">
    <property type="entry name" value="Nucleoside Triphosphate Pyrophosphohydrolase"/>
    <property type="match status" value="1"/>
</dbReference>
<dbReference type="PROSITE" id="PS51462">
    <property type="entry name" value="NUDIX"/>
    <property type="match status" value="1"/>
</dbReference>
<evidence type="ECO:0000256" key="6">
    <source>
        <dbReference type="ARBA" id="ARBA00023211"/>
    </source>
</evidence>
<keyword evidence="6" id="KW-0464">Manganese</keyword>
<dbReference type="AlphaFoldDB" id="A0A8J8KB33"/>
<dbReference type="InterPro" id="IPR000086">
    <property type="entry name" value="NUDIX_hydrolase_dom"/>
</dbReference>
<accession>A0A8J8KB33</accession>
<dbReference type="EMBL" id="JABTTE010000002">
    <property type="protein sequence ID" value="NSL50648.1"/>
    <property type="molecule type" value="Genomic_DNA"/>
</dbReference>
<dbReference type="SUPFAM" id="SSF55811">
    <property type="entry name" value="Nudix"/>
    <property type="match status" value="1"/>
</dbReference>
<evidence type="ECO:0000256" key="5">
    <source>
        <dbReference type="ARBA" id="ARBA00022842"/>
    </source>
</evidence>
<dbReference type="Proteomes" id="UP000625804">
    <property type="component" value="Unassembled WGS sequence"/>
</dbReference>
<evidence type="ECO:0000256" key="2">
    <source>
        <dbReference type="ARBA" id="ARBA00001946"/>
    </source>
</evidence>
<keyword evidence="3" id="KW-0479">Metal-binding</keyword>
<evidence type="ECO:0000313" key="9">
    <source>
        <dbReference type="Proteomes" id="UP000625804"/>
    </source>
</evidence>
<feature type="domain" description="Nudix hydrolase" evidence="7">
    <location>
        <begin position="38"/>
        <end position="172"/>
    </location>
</feature>
<dbReference type="InterPro" id="IPR015797">
    <property type="entry name" value="NUDIX_hydrolase-like_dom_sf"/>
</dbReference>
<comment type="cofactor">
    <cofactor evidence="2">
        <name>Mg(2+)</name>
        <dbReference type="ChEBI" id="CHEBI:18420"/>
    </cofactor>
</comment>
<comment type="caution">
    <text evidence="8">The sequence shown here is derived from an EMBL/GenBank/DDBJ whole genome shotgun (WGS) entry which is preliminary data.</text>
</comment>
<gene>
    <name evidence="8" type="ORF">HR057_02580</name>
</gene>
<name>A0A8J8KB33_9BACI</name>
<dbReference type="GO" id="GO:0010945">
    <property type="term" value="F:coenzyme A diphosphatase activity"/>
    <property type="evidence" value="ECO:0007669"/>
    <property type="project" value="InterPro"/>
</dbReference>
<evidence type="ECO:0000313" key="8">
    <source>
        <dbReference type="EMBL" id="NSL50648.1"/>
    </source>
</evidence>
<sequence>MKIVQLFKGGACLLNADLTARFEKLKNHTPHVLGSKTLSTYAVLLPLIKMDNEIQILFEIRAHHLRRQPGEICFPGGRIEKGVENSETAAIREASEELQIEKESINIIGPLDFLVQPYETIIYPYVGWIEKELSAISPNKSEVDKLFTVPLSYLLEAEPKVYTVQFKVQPEENFPYHLIPDGKNYNWRRRSMDEYFYFYEDKVIWGLTARILHEFIEYLK</sequence>
<comment type="cofactor">
    <cofactor evidence="1">
        <name>Mn(2+)</name>
        <dbReference type="ChEBI" id="CHEBI:29035"/>
    </cofactor>
</comment>
<protein>
    <submittedName>
        <fullName evidence="8">CoA pyrophosphatase</fullName>
    </submittedName>
</protein>